<feature type="signal peptide" evidence="2">
    <location>
        <begin position="1"/>
        <end position="27"/>
    </location>
</feature>
<protein>
    <submittedName>
        <fullName evidence="4">Coiled-coil domain-containing protein</fullName>
    </submittedName>
</protein>
<feature type="domain" description="ARB-07466-like C-terminal" evidence="3">
    <location>
        <begin position="208"/>
        <end position="311"/>
    </location>
</feature>
<keyword evidence="5" id="KW-1185">Reference proteome</keyword>
<proteinExistence type="predicted"/>
<keyword evidence="2" id="KW-0732">Signal</keyword>
<organism evidence="4 5">
    <name type="scientific">Nonomuraea purpurea</name>
    <dbReference type="NCBI Taxonomy" id="1849276"/>
    <lineage>
        <taxon>Bacteria</taxon>
        <taxon>Bacillati</taxon>
        <taxon>Actinomycetota</taxon>
        <taxon>Actinomycetes</taxon>
        <taxon>Streptosporangiales</taxon>
        <taxon>Streptosporangiaceae</taxon>
        <taxon>Nonomuraea</taxon>
    </lineage>
</organism>
<feature type="region of interest" description="Disordered" evidence="1">
    <location>
        <begin position="145"/>
        <end position="166"/>
    </location>
</feature>
<dbReference type="Pfam" id="PF26571">
    <property type="entry name" value="VldE"/>
    <property type="match status" value="1"/>
</dbReference>
<sequence>MTAGWMRFVCVTAALMTAALTATPATAEPKPTAKQLREELNRLRKDFDGAAAGYNANRVALAAAQRAERTATARLKSAESAHDAVREELVRLVALSYQSPPMNQTVPQDLQEPGSALHGAAILQQLAQTQQAIIGRYAAARQERQRAQEAATAKTRELRDRSDRLRAERQKADKLIDQITEKIDRLMVAPGVRRSDGSWTPELPSGPDNITPRTRLVRDQVKQRFKLPSIGCYRSLQDGGEHPQGRACDFMITTGGRLPSPAQATTGDALAAWAIKNANRLGIKYVIFNQRIWQGSGWKAMSNRGGITANHQDHVHISMR</sequence>
<dbReference type="RefSeq" id="WP_379535650.1">
    <property type="nucleotide sequence ID" value="NZ_JBHSBI010000051.1"/>
</dbReference>
<name>A0ABV8GS41_9ACTN</name>
<reference evidence="5" key="1">
    <citation type="journal article" date="2019" name="Int. J. Syst. Evol. Microbiol.">
        <title>The Global Catalogue of Microorganisms (GCM) 10K type strain sequencing project: providing services to taxonomists for standard genome sequencing and annotation.</title>
        <authorList>
            <consortium name="The Broad Institute Genomics Platform"/>
            <consortium name="The Broad Institute Genome Sequencing Center for Infectious Disease"/>
            <person name="Wu L."/>
            <person name="Ma J."/>
        </authorList>
    </citation>
    <scope>NUCLEOTIDE SEQUENCE [LARGE SCALE GENOMIC DNA]</scope>
    <source>
        <strain evidence="5">TBRC 1276</strain>
    </source>
</reference>
<evidence type="ECO:0000313" key="4">
    <source>
        <dbReference type="EMBL" id="MFC4015849.1"/>
    </source>
</evidence>
<dbReference type="InterPro" id="IPR058593">
    <property type="entry name" value="ARB_07466-like_C"/>
</dbReference>
<feature type="compositionally biased region" description="Basic and acidic residues" evidence="1">
    <location>
        <begin position="154"/>
        <end position="166"/>
    </location>
</feature>
<dbReference type="EMBL" id="JBHSBI010000051">
    <property type="protein sequence ID" value="MFC4015849.1"/>
    <property type="molecule type" value="Genomic_DNA"/>
</dbReference>
<evidence type="ECO:0000256" key="2">
    <source>
        <dbReference type="SAM" id="SignalP"/>
    </source>
</evidence>
<comment type="caution">
    <text evidence="4">The sequence shown here is derived from an EMBL/GenBank/DDBJ whole genome shotgun (WGS) entry which is preliminary data.</text>
</comment>
<gene>
    <name evidence="4" type="ORF">ACFOY2_52170</name>
</gene>
<feature type="chain" id="PRO_5047420881" evidence="2">
    <location>
        <begin position="28"/>
        <end position="320"/>
    </location>
</feature>
<evidence type="ECO:0000256" key="1">
    <source>
        <dbReference type="SAM" id="MobiDB-lite"/>
    </source>
</evidence>
<evidence type="ECO:0000313" key="5">
    <source>
        <dbReference type="Proteomes" id="UP001595851"/>
    </source>
</evidence>
<evidence type="ECO:0000259" key="3">
    <source>
        <dbReference type="Pfam" id="PF26571"/>
    </source>
</evidence>
<dbReference type="Proteomes" id="UP001595851">
    <property type="component" value="Unassembled WGS sequence"/>
</dbReference>
<accession>A0ABV8GS41</accession>